<dbReference type="Proteomes" id="UP000284403">
    <property type="component" value="Unassembled WGS sequence"/>
</dbReference>
<keyword evidence="4" id="KW-1185">Reference proteome</keyword>
<dbReference type="RefSeq" id="XP_029229323.1">
    <property type="nucleotide sequence ID" value="XM_029370754.1"/>
</dbReference>
<feature type="domain" description="VPS9" evidence="2">
    <location>
        <begin position="413"/>
        <end position="577"/>
    </location>
</feature>
<name>A0A422PSR3_9TRYP</name>
<feature type="region of interest" description="Disordered" evidence="1">
    <location>
        <begin position="1"/>
        <end position="30"/>
    </location>
</feature>
<dbReference type="OrthoDB" id="243773at2759"/>
<dbReference type="GeneID" id="40317448"/>
<gene>
    <name evidence="3" type="ORF">Tco025E_03837</name>
</gene>
<reference evidence="3 4" key="1">
    <citation type="journal article" date="2018" name="BMC Genomics">
        <title>Genomic comparison of Trypanosoma conorhini and Trypanosoma rangeli to Trypanosoma cruzi strains of high and low virulence.</title>
        <authorList>
            <person name="Bradwell K.R."/>
            <person name="Koparde V.N."/>
            <person name="Matveyev A.V."/>
            <person name="Serrano M.G."/>
            <person name="Alves J.M."/>
            <person name="Parikh H."/>
            <person name="Huang B."/>
            <person name="Lee V."/>
            <person name="Espinosa-Alvarez O."/>
            <person name="Ortiz P.A."/>
            <person name="Costa-Martins A.G."/>
            <person name="Teixeira M.M."/>
            <person name="Buck G.A."/>
        </authorList>
    </citation>
    <scope>NUCLEOTIDE SEQUENCE [LARGE SCALE GENOMIC DNA]</scope>
    <source>
        <strain evidence="3 4">025E</strain>
    </source>
</reference>
<organism evidence="3 4">
    <name type="scientific">Trypanosoma conorhini</name>
    <dbReference type="NCBI Taxonomy" id="83891"/>
    <lineage>
        <taxon>Eukaryota</taxon>
        <taxon>Discoba</taxon>
        <taxon>Euglenozoa</taxon>
        <taxon>Kinetoplastea</taxon>
        <taxon>Metakinetoplastina</taxon>
        <taxon>Trypanosomatida</taxon>
        <taxon>Trypanosomatidae</taxon>
        <taxon>Trypanosoma</taxon>
    </lineage>
</organism>
<sequence length="577" mass="64832">MHGGGSEGDGGKTKTGNSARSRRRKKRQSGPCVMRDLRYTVVKEHHRYRWLRQQRLLEFTLTHIHNCKPPEEVDAPPHVTKRFPLTSITKIGIKGENAFYFHVAGDHTYHYYAPKAIEIALEIQRYVASANAVALLLDAKDTQRRILMEELIMGSISLPGARQGAKDSPYPWSNRRLVKLRWEINKALKNGTVAGSDELHDLFLLWKAKGEGDAVDLTELRRALDIIKEKCVSDLLQRCVKPPRASFCSDLAVCVEDVLQRHVIQPNFEKVMSALREDATLLKKEVLFNQQRELLRGKSADVFGLPRDLRSINYKLVRRHFDALTNFKSPNDLIDQVVNIAACIYLTVYVAARFPKKNAASLATRSRLRHVSRSDAVDGHAPPSQRSNTPTEAKVALSLALCEPRSATMKHGEGEDNEDSEVYGSLDACLNPKEASAESLRGKTCFPSTTAEFTGEDSLDDKFSEAASQLRRPSQGEYREMVLSISPEASVDNTEEELNLSQLQLDSVLVARLHHGGISTDEMLPLFTHLLCEVDAPELCIIEHFIDLLRDPDDTSERAYYFTTLAAAIRMVCERQA</sequence>
<dbReference type="InterPro" id="IPR003123">
    <property type="entry name" value="VPS9"/>
</dbReference>
<protein>
    <recommendedName>
        <fullName evidence="2">VPS9 domain-containing protein</fullName>
    </recommendedName>
</protein>
<evidence type="ECO:0000313" key="4">
    <source>
        <dbReference type="Proteomes" id="UP000284403"/>
    </source>
</evidence>
<evidence type="ECO:0000256" key="1">
    <source>
        <dbReference type="SAM" id="MobiDB-lite"/>
    </source>
</evidence>
<dbReference type="Gene3D" id="1.20.1050.80">
    <property type="entry name" value="VPS9 domain"/>
    <property type="match status" value="1"/>
</dbReference>
<dbReference type="Pfam" id="PF02204">
    <property type="entry name" value="VPS9"/>
    <property type="match status" value="1"/>
</dbReference>
<evidence type="ECO:0000259" key="2">
    <source>
        <dbReference type="PROSITE" id="PS51205"/>
    </source>
</evidence>
<dbReference type="AlphaFoldDB" id="A0A422PSR3"/>
<evidence type="ECO:0000313" key="3">
    <source>
        <dbReference type="EMBL" id="RNF20766.1"/>
    </source>
</evidence>
<feature type="region of interest" description="Disordered" evidence="1">
    <location>
        <begin position="371"/>
        <end position="392"/>
    </location>
</feature>
<proteinExistence type="predicted"/>
<dbReference type="InterPro" id="IPR037191">
    <property type="entry name" value="VPS9_dom_sf"/>
</dbReference>
<dbReference type="EMBL" id="MKKU01000171">
    <property type="protein sequence ID" value="RNF20766.1"/>
    <property type="molecule type" value="Genomic_DNA"/>
</dbReference>
<accession>A0A422PSR3</accession>
<dbReference type="SUPFAM" id="SSF109993">
    <property type="entry name" value="VPS9 domain"/>
    <property type="match status" value="1"/>
</dbReference>
<comment type="caution">
    <text evidence="3">The sequence shown here is derived from an EMBL/GenBank/DDBJ whole genome shotgun (WGS) entry which is preliminary data.</text>
</comment>
<dbReference type="PROSITE" id="PS51205">
    <property type="entry name" value="VPS9"/>
    <property type="match status" value="1"/>
</dbReference>